<dbReference type="RefSeq" id="WP_118164124.1">
    <property type="nucleotide sequence ID" value="NZ_CP045226.1"/>
</dbReference>
<dbReference type="AlphaFoldDB" id="A0A5P8VTN0"/>
<dbReference type="Proteomes" id="UP000326678">
    <property type="component" value="Chromosome Gxm1"/>
</dbReference>
<keyword evidence="2" id="KW-1185">Reference proteome</keyword>
<protein>
    <submittedName>
        <fullName evidence="1">Uncharacterized protein</fullName>
    </submittedName>
</protein>
<proteinExistence type="predicted"/>
<dbReference type="EMBL" id="CP045226">
    <property type="protein sequence ID" value="QFS43249.1"/>
    <property type="molecule type" value="Genomic_DNA"/>
</dbReference>
<organism evidence="1 2">
    <name type="scientific">Nostoc sphaeroides CCNUC1</name>
    <dbReference type="NCBI Taxonomy" id="2653204"/>
    <lineage>
        <taxon>Bacteria</taxon>
        <taxon>Bacillati</taxon>
        <taxon>Cyanobacteriota</taxon>
        <taxon>Cyanophyceae</taxon>
        <taxon>Nostocales</taxon>
        <taxon>Nostocaceae</taxon>
        <taxon>Nostoc</taxon>
    </lineage>
</organism>
<sequence>MWLVLAIALLLTSIIPVRIAIALHQTPVPQAIFVLRDAVERMTFARQGGEGDDFGGEKGAGRIK</sequence>
<reference evidence="1 2" key="1">
    <citation type="submission" date="2019-10" db="EMBL/GenBank/DDBJ databases">
        <title>Genomic and transcriptomic insights into the perfect genentic adaptation of a filamentous nitrogen-fixing cyanobacterium to rice fields.</title>
        <authorList>
            <person name="Chen Z."/>
        </authorList>
    </citation>
    <scope>NUCLEOTIDE SEQUENCE [LARGE SCALE GENOMIC DNA]</scope>
    <source>
        <strain evidence="1">CCNUC1</strain>
    </source>
</reference>
<dbReference type="KEGG" id="nsh:GXM_00722"/>
<accession>A0A5P8VTN0</accession>
<evidence type="ECO:0000313" key="2">
    <source>
        <dbReference type="Proteomes" id="UP000326678"/>
    </source>
</evidence>
<name>A0A5P8VTN0_9NOSO</name>
<gene>
    <name evidence="1" type="ORF">GXM_00722</name>
</gene>
<evidence type="ECO:0000313" key="1">
    <source>
        <dbReference type="EMBL" id="QFS43249.1"/>
    </source>
</evidence>